<organism evidence="3 4">
    <name type="scientific">Winogradskyella marina</name>
    <dbReference type="NCBI Taxonomy" id="2785530"/>
    <lineage>
        <taxon>Bacteria</taxon>
        <taxon>Pseudomonadati</taxon>
        <taxon>Bacteroidota</taxon>
        <taxon>Flavobacteriia</taxon>
        <taxon>Flavobacteriales</taxon>
        <taxon>Flavobacteriaceae</taxon>
        <taxon>Winogradskyella</taxon>
    </lineage>
</organism>
<gene>
    <name evidence="3" type="ORF">ITJ86_03795</name>
</gene>
<evidence type="ECO:0000313" key="4">
    <source>
        <dbReference type="Proteomes" id="UP000611215"/>
    </source>
</evidence>
<name>A0ABS0EF36_9FLAO</name>
<evidence type="ECO:0000259" key="2">
    <source>
        <dbReference type="Pfam" id="PF00534"/>
    </source>
</evidence>
<dbReference type="RefSeq" id="WP_195870282.1">
    <property type="nucleotide sequence ID" value="NZ_JADOET010000002.1"/>
</dbReference>
<evidence type="ECO:0000256" key="1">
    <source>
        <dbReference type="ARBA" id="ARBA00022679"/>
    </source>
</evidence>
<dbReference type="InterPro" id="IPR001296">
    <property type="entry name" value="Glyco_trans_1"/>
</dbReference>
<keyword evidence="1" id="KW-0808">Transferase</keyword>
<reference evidence="3 4" key="1">
    <citation type="submission" date="2020-11" db="EMBL/GenBank/DDBJ databases">
        <title>Winogradskyella marina sp. nov., isolated from marine sediment.</title>
        <authorList>
            <person name="Bo J."/>
            <person name="Wang S."/>
            <person name="Song X."/>
            <person name="Du Z."/>
        </authorList>
    </citation>
    <scope>NUCLEOTIDE SEQUENCE [LARGE SCALE GENOMIC DNA]</scope>
    <source>
        <strain evidence="3 4">F6397</strain>
    </source>
</reference>
<protein>
    <submittedName>
        <fullName evidence="3">Glycosyltransferase family 4 protein</fullName>
    </submittedName>
</protein>
<dbReference type="PANTHER" id="PTHR46401:SF2">
    <property type="entry name" value="GLYCOSYLTRANSFERASE WBBK-RELATED"/>
    <property type="match status" value="1"/>
</dbReference>
<evidence type="ECO:0000313" key="3">
    <source>
        <dbReference type="EMBL" id="MBF8149004.1"/>
    </source>
</evidence>
<dbReference type="PANTHER" id="PTHR46401">
    <property type="entry name" value="GLYCOSYLTRANSFERASE WBBK-RELATED"/>
    <property type="match status" value="1"/>
</dbReference>
<proteinExistence type="predicted"/>
<dbReference type="Proteomes" id="UP000611215">
    <property type="component" value="Unassembled WGS sequence"/>
</dbReference>
<dbReference type="EMBL" id="JADOET010000002">
    <property type="protein sequence ID" value="MBF8149004.1"/>
    <property type="molecule type" value="Genomic_DNA"/>
</dbReference>
<dbReference type="Gene3D" id="3.40.50.2000">
    <property type="entry name" value="Glycogen Phosphorylase B"/>
    <property type="match status" value="2"/>
</dbReference>
<dbReference type="CDD" id="cd03801">
    <property type="entry name" value="GT4_PimA-like"/>
    <property type="match status" value="1"/>
</dbReference>
<keyword evidence="4" id="KW-1185">Reference proteome</keyword>
<feature type="domain" description="Glycosyl transferase family 1" evidence="2">
    <location>
        <begin position="161"/>
        <end position="307"/>
    </location>
</feature>
<comment type="caution">
    <text evidence="3">The sequence shown here is derived from an EMBL/GenBank/DDBJ whole genome shotgun (WGS) entry which is preliminary data.</text>
</comment>
<dbReference type="Pfam" id="PF00534">
    <property type="entry name" value="Glycos_transf_1"/>
    <property type="match status" value="1"/>
</dbReference>
<dbReference type="SUPFAM" id="SSF53756">
    <property type="entry name" value="UDP-Glycosyltransferase/glycogen phosphorylase"/>
    <property type="match status" value="1"/>
</dbReference>
<accession>A0ABS0EF36</accession>
<sequence length="342" mass="39075">MSNFVLKKGLIKKGHRAEIVNTAGGEKIDAEVGAWDIRKLSFVKSYFSLYKIFKSDVVYCTTGQTFFGIIKYAPFVLLSRLLGKKTVVHVKGGFLKRSYEDMSAFKKRISKFVLSRYNGGIVLSKSLRNLLEEFLPDDKIYIQHNFIQDSLIIPKKEILKQKKHDKLRIFYLSNLMKEKGIVELLGALETLNKNKIPFEAKIAGHIPKDGQDLLEKMDNIENLEYLGVVQKEAKTELLSWGNVFCLPTYYSMEGQPISIIEAMGFGNVILTTKHAGIPDICSEKNGVFVEKREASSIYKQLEYLSKNLEWVKETGIYNMQQAQELYTEDAFVHGILKIFEDV</sequence>